<keyword evidence="1" id="KW-1133">Transmembrane helix</keyword>
<accession>A0AB39RU80</accession>
<sequence length="183" mass="20862">MGASDDILRITRERNPPHDVLDVMPLGMQGIVTGAIAVVATLLGSLTTYLFQRRFADRTEQFARQEWLRRERLAVYSNFAETLMSFRRAQYDRWNRRQESPDGMDPVPIREESYRLRAEAWNAYFKVKLVAEDPVLVALADTAVRTTAEVSDAEDVSDLHHRGQASRSIVNQFIDAAGNHIRA</sequence>
<dbReference type="EMBL" id="CP163443">
    <property type="protein sequence ID" value="XDQ58772.1"/>
    <property type="molecule type" value="Genomic_DNA"/>
</dbReference>
<proteinExistence type="predicted"/>
<gene>
    <name evidence="2" type="ORF">AB5J53_47715</name>
</gene>
<evidence type="ECO:0000256" key="1">
    <source>
        <dbReference type="SAM" id="Phobius"/>
    </source>
</evidence>
<keyword evidence="1" id="KW-0472">Membrane</keyword>
<feature type="transmembrane region" description="Helical" evidence="1">
    <location>
        <begin position="31"/>
        <end position="51"/>
    </location>
</feature>
<dbReference type="AlphaFoldDB" id="A0AB39RU80"/>
<reference evidence="2" key="1">
    <citation type="submission" date="2024-07" db="EMBL/GenBank/DDBJ databases">
        <authorList>
            <person name="Yu S.T."/>
        </authorList>
    </citation>
    <scope>NUCLEOTIDE SEQUENCE</scope>
    <source>
        <strain evidence="2">R41</strain>
    </source>
</reference>
<name>A0AB39RU80_9ACTN</name>
<evidence type="ECO:0000313" key="2">
    <source>
        <dbReference type="EMBL" id="XDQ58772.1"/>
    </source>
</evidence>
<protein>
    <submittedName>
        <fullName evidence="2">Uncharacterized protein</fullName>
    </submittedName>
</protein>
<organism evidence="2">
    <name type="scientific">Streptomyces sp. R41</name>
    <dbReference type="NCBI Taxonomy" id="3238632"/>
    <lineage>
        <taxon>Bacteria</taxon>
        <taxon>Bacillati</taxon>
        <taxon>Actinomycetota</taxon>
        <taxon>Actinomycetes</taxon>
        <taxon>Kitasatosporales</taxon>
        <taxon>Streptomycetaceae</taxon>
        <taxon>Streptomyces</taxon>
    </lineage>
</organism>
<dbReference type="RefSeq" id="WP_369251943.1">
    <property type="nucleotide sequence ID" value="NZ_CP163443.1"/>
</dbReference>
<keyword evidence="1" id="KW-0812">Transmembrane</keyword>